<dbReference type="RefSeq" id="WP_035025180.1">
    <property type="nucleotide sequence ID" value="NZ_KK073882.1"/>
</dbReference>
<dbReference type="SMART" id="SM00052">
    <property type="entry name" value="EAL"/>
    <property type="match status" value="1"/>
</dbReference>
<dbReference type="AlphaFoldDB" id="A0A4R6YKD6"/>
<keyword evidence="4" id="KW-1185">Reference proteome</keyword>
<gene>
    <name evidence="3" type="ORF">DES43_102137</name>
</gene>
<comment type="caution">
    <text evidence="3">The sequence shown here is derived from an EMBL/GenBank/DDBJ whole genome shotgun (WGS) entry which is preliminary data.</text>
</comment>
<organism evidence="3 4">
    <name type="scientific">Aquamicrobium defluvii</name>
    <dbReference type="NCBI Taxonomy" id="69279"/>
    <lineage>
        <taxon>Bacteria</taxon>
        <taxon>Pseudomonadati</taxon>
        <taxon>Pseudomonadota</taxon>
        <taxon>Alphaproteobacteria</taxon>
        <taxon>Hyphomicrobiales</taxon>
        <taxon>Phyllobacteriaceae</taxon>
        <taxon>Aquamicrobium</taxon>
    </lineage>
</organism>
<dbReference type="SUPFAM" id="SSF141868">
    <property type="entry name" value="EAL domain-like"/>
    <property type="match status" value="1"/>
</dbReference>
<name>A0A4R6YKD6_9HYPH</name>
<feature type="domain" description="EAL" evidence="1">
    <location>
        <begin position="190"/>
        <end position="440"/>
    </location>
</feature>
<proteinExistence type="predicted"/>
<evidence type="ECO:0000313" key="4">
    <source>
        <dbReference type="Proteomes" id="UP000294958"/>
    </source>
</evidence>
<dbReference type="SUPFAM" id="SSF55073">
    <property type="entry name" value="Nucleotide cyclase"/>
    <property type="match status" value="1"/>
</dbReference>
<evidence type="ECO:0000259" key="1">
    <source>
        <dbReference type="PROSITE" id="PS50883"/>
    </source>
</evidence>
<evidence type="ECO:0000313" key="3">
    <source>
        <dbReference type="EMBL" id="TDR37591.1"/>
    </source>
</evidence>
<dbReference type="Proteomes" id="UP000294958">
    <property type="component" value="Unassembled WGS sequence"/>
</dbReference>
<dbReference type="GO" id="GO:0071111">
    <property type="term" value="F:cyclic-guanylate-specific phosphodiesterase activity"/>
    <property type="evidence" value="ECO:0007669"/>
    <property type="project" value="InterPro"/>
</dbReference>
<evidence type="ECO:0000259" key="2">
    <source>
        <dbReference type="PROSITE" id="PS50887"/>
    </source>
</evidence>
<sequence length="449" mass="49573">MHMPFGGRQVSGDGNDLAYTDVLTGLGNHRRFCDRVDRLIRDRADDPAPFAIGILDLDGFKPINDLLGYQAGDDILAQIAMRLRASMDSHSLVCRIGADEFAFLCPMVFSEEAAAEKARTLIEILSAPYDVGERTARLSASAGCSLFYSQDETTGILLSKAETALYHAKRSGRGQVMVYTREMEEAARRLTHIEQALRRAVSTGEVEPHFQPIVDLRTRRIIGFETLARWTDPDLGHVSPAIFIPIAEERGIIGPLSQLVLRKAAEAARAWPDDLFLSFNLSPSQLVDQNTGHHILAMLERTGFNPRRLEVEITESGLMSDSASVAKIIDELRRHGIRIALDDFGTGQSSLSRLREFPFDKLKIDRAFVSSMLKDRPSQHIIRAILSMCDGLGIHVVAEGIEEEEQAECLLEFGCQAGQGFLFGKPVDATSTLALLRGLMRNIPQSAAI</sequence>
<dbReference type="InterPro" id="IPR035919">
    <property type="entry name" value="EAL_sf"/>
</dbReference>
<accession>A0A4R6YKD6</accession>
<dbReference type="InterPro" id="IPR001633">
    <property type="entry name" value="EAL_dom"/>
</dbReference>
<dbReference type="Pfam" id="PF00563">
    <property type="entry name" value="EAL"/>
    <property type="match status" value="1"/>
</dbReference>
<dbReference type="InterPro" id="IPR050706">
    <property type="entry name" value="Cyclic-di-GMP_PDE-like"/>
</dbReference>
<dbReference type="CDD" id="cd01949">
    <property type="entry name" value="GGDEF"/>
    <property type="match status" value="1"/>
</dbReference>
<dbReference type="PANTHER" id="PTHR33121">
    <property type="entry name" value="CYCLIC DI-GMP PHOSPHODIESTERASE PDEF"/>
    <property type="match status" value="1"/>
</dbReference>
<dbReference type="NCBIfam" id="TIGR00254">
    <property type="entry name" value="GGDEF"/>
    <property type="match status" value="1"/>
</dbReference>
<dbReference type="PANTHER" id="PTHR33121:SF70">
    <property type="entry name" value="SIGNALING PROTEIN YKOW"/>
    <property type="match status" value="1"/>
</dbReference>
<reference evidence="3 4" key="1">
    <citation type="submission" date="2019-03" db="EMBL/GenBank/DDBJ databases">
        <title>Genomic Encyclopedia of Type Strains, Phase IV (KMG-IV): sequencing the most valuable type-strain genomes for metagenomic binning, comparative biology and taxonomic classification.</title>
        <authorList>
            <person name="Goeker M."/>
        </authorList>
    </citation>
    <scope>NUCLEOTIDE SEQUENCE [LARGE SCALE GENOMIC DNA]</scope>
    <source>
        <strain evidence="3 4">DSM 11603</strain>
    </source>
</reference>
<dbReference type="SMART" id="SM00267">
    <property type="entry name" value="GGDEF"/>
    <property type="match status" value="1"/>
</dbReference>
<dbReference type="InterPro" id="IPR043128">
    <property type="entry name" value="Rev_trsase/Diguanyl_cyclase"/>
</dbReference>
<dbReference type="Gene3D" id="3.30.70.270">
    <property type="match status" value="1"/>
</dbReference>
<dbReference type="PROSITE" id="PS50887">
    <property type="entry name" value="GGDEF"/>
    <property type="match status" value="1"/>
</dbReference>
<dbReference type="EMBL" id="SNZF01000002">
    <property type="protein sequence ID" value="TDR37591.1"/>
    <property type="molecule type" value="Genomic_DNA"/>
</dbReference>
<dbReference type="Pfam" id="PF00990">
    <property type="entry name" value="GGDEF"/>
    <property type="match status" value="1"/>
</dbReference>
<dbReference type="InterPro" id="IPR029787">
    <property type="entry name" value="Nucleotide_cyclase"/>
</dbReference>
<protein>
    <submittedName>
        <fullName evidence="3">Diguanylate cyclase/phosphodiesterase</fullName>
    </submittedName>
</protein>
<dbReference type="OrthoDB" id="9814202at2"/>
<dbReference type="InterPro" id="IPR000160">
    <property type="entry name" value="GGDEF_dom"/>
</dbReference>
<dbReference type="PROSITE" id="PS50883">
    <property type="entry name" value="EAL"/>
    <property type="match status" value="1"/>
</dbReference>
<dbReference type="CDD" id="cd01948">
    <property type="entry name" value="EAL"/>
    <property type="match status" value="1"/>
</dbReference>
<dbReference type="Gene3D" id="3.20.20.450">
    <property type="entry name" value="EAL domain"/>
    <property type="match status" value="1"/>
</dbReference>
<feature type="domain" description="GGDEF" evidence="2">
    <location>
        <begin position="48"/>
        <end position="181"/>
    </location>
</feature>